<name>A0A7S1BQE6_9STRA</name>
<reference evidence="2" key="1">
    <citation type="submission" date="2021-01" db="EMBL/GenBank/DDBJ databases">
        <authorList>
            <person name="Corre E."/>
            <person name="Pelletier E."/>
            <person name="Niang G."/>
            <person name="Scheremetjew M."/>
            <person name="Finn R."/>
            <person name="Kale V."/>
            <person name="Holt S."/>
            <person name="Cochrane G."/>
            <person name="Meng A."/>
            <person name="Brown T."/>
            <person name="Cohen L."/>
        </authorList>
    </citation>
    <scope>NUCLEOTIDE SEQUENCE</scope>
    <source>
        <strain evidence="2">308</strain>
    </source>
</reference>
<feature type="transmembrane region" description="Helical" evidence="1">
    <location>
        <begin position="103"/>
        <end position="122"/>
    </location>
</feature>
<dbReference type="AlphaFoldDB" id="A0A7S1BQE6"/>
<keyword evidence="1" id="KW-0472">Membrane</keyword>
<keyword evidence="1" id="KW-0812">Transmembrane</keyword>
<feature type="transmembrane region" description="Helical" evidence="1">
    <location>
        <begin position="6"/>
        <end position="30"/>
    </location>
</feature>
<proteinExistence type="predicted"/>
<organism evidence="2">
    <name type="scientific">Corethron hystrix</name>
    <dbReference type="NCBI Taxonomy" id="216773"/>
    <lineage>
        <taxon>Eukaryota</taxon>
        <taxon>Sar</taxon>
        <taxon>Stramenopiles</taxon>
        <taxon>Ochrophyta</taxon>
        <taxon>Bacillariophyta</taxon>
        <taxon>Coscinodiscophyceae</taxon>
        <taxon>Corethrophycidae</taxon>
        <taxon>Corethrales</taxon>
        <taxon>Corethraceae</taxon>
        <taxon>Corethron</taxon>
    </lineage>
</organism>
<sequence length="154" mass="15292">MAVSNYFLSKALTATCPLNWVVAAVASGYSARNGKGDESPSIMNLSTQITASVTSAAAVLGVASKIPSVIPFLAGQEEVTAVIGLLAYLGLVNGEGAGKVKKTVNAVVIGGALISKIVGGALNMSNLVSAGTVVTVATAYVAAIAIDKARQALA</sequence>
<evidence type="ECO:0000256" key="1">
    <source>
        <dbReference type="SAM" id="Phobius"/>
    </source>
</evidence>
<feature type="transmembrane region" description="Helical" evidence="1">
    <location>
        <begin position="69"/>
        <end position="91"/>
    </location>
</feature>
<feature type="transmembrane region" description="Helical" evidence="1">
    <location>
        <begin position="128"/>
        <end position="146"/>
    </location>
</feature>
<evidence type="ECO:0000313" key="2">
    <source>
        <dbReference type="EMBL" id="CAD8893148.1"/>
    </source>
</evidence>
<protein>
    <submittedName>
        <fullName evidence="2">Uncharacterized protein</fullName>
    </submittedName>
</protein>
<gene>
    <name evidence="2" type="ORF">CHYS00102_LOCUS20357</name>
</gene>
<keyword evidence="1" id="KW-1133">Transmembrane helix</keyword>
<accession>A0A7S1BQE6</accession>
<dbReference type="EMBL" id="HBFR01028083">
    <property type="protein sequence ID" value="CAD8893148.1"/>
    <property type="molecule type" value="Transcribed_RNA"/>
</dbReference>